<evidence type="ECO:0000313" key="1">
    <source>
        <dbReference type="EMBL" id="GGH58425.1"/>
    </source>
</evidence>
<protein>
    <recommendedName>
        <fullName evidence="3">Glycosyl transferase family 2</fullName>
    </recommendedName>
</protein>
<reference evidence="1 2" key="1">
    <citation type="journal article" date="2014" name="Int. J. Syst. Evol. Microbiol.">
        <title>Complete genome sequence of Corynebacterium casei LMG S-19264T (=DSM 44701T), isolated from a smear-ripened cheese.</title>
        <authorList>
            <consortium name="US DOE Joint Genome Institute (JGI-PGF)"/>
            <person name="Walter F."/>
            <person name="Albersmeier A."/>
            <person name="Kalinowski J."/>
            <person name="Ruckert C."/>
        </authorList>
    </citation>
    <scope>NUCLEOTIDE SEQUENCE [LARGE SCALE GENOMIC DNA]</scope>
    <source>
        <strain evidence="1 2">CCM 8669</strain>
    </source>
</reference>
<sequence length="276" mass="32448">MKIVVITVAWNEEKIMESFLFHYSQFAQKIIVFDNMSDDSTPDIVRRCNITELYHFDSNQKLRDDLNSKIKSEAWLNYDNYDWVICVDSDELLYHPHIFEFLEWCERENISVVTPRGYDMSPESNFPYSPSNEKNKRSSLKGIGNRLYSKPIIFSPKRVSQVIFGPGAHSAMYKPEPKIYPNSNCGKVYKVDPFPTSMIIYEESEEQSVPKLLHYRFHGMSDFTQRWKSVDLRRSNINIENNFGTHYGTAIGTQLKYYDWVVSNSKDIHFESDFSF</sequence>
<accession>A0A917MSQ0</accession>
<dbReference type="AlphaFoldDB" id="A0A917MSQ0"/>
<comment type="caution">
    <text evidence="1">The sequence shown here is derived from an EMBL/GenBank/DDBJ whole genome shotgun (WGS) entry which is preliminary data.</text>
</comment>
<evidence type="ECO:0000313" key="2">
    <source>
        <dbReference type="Proteomes" id="UP000600171"/>
    </source>
</evidence>
<dbReference type="Proteomes" id="UP000600171">
    <property type="component" value="Unassembled WGS sequence"/>
</dbReference>
<proteinExistence type="predicted"/>
<dbReference type="SUPFAM" id="SSF53448">
    <property type="entry name" value="Nucleotide-diphospho-sugar transferases"/>
    <property type="match status" value="1"/>
</dbReference>
<dbReference type="Gene3D" id="3.90.550.10">
    <property type="entry name" value="Spore Coat Polysaccharide Biosynthesis Protein SpsA, Chain A"/>
    <property type="match status" value="1"/>
</dbReference>
<dbReference type="InterPro" id="IPR029044">
    <property type="entry name" value="Nucleotide-diphossugar_trans"/>
</dbReference>
<keyword evidence="2" id="KW-1185">Reference proteome</keyword>
<dbReference type="Pfam" id="PF13704">
    <property type="entry name" value="Glyco_tranf_2_4"/>
    <property type="match status" value="1"/>
</dbReference>
<gene>
    <name evidence="1" type="ORF">GCM10007359_04600</name>
</gene>
<evidence type="ECO:0008006" key="3">
    <source>
        <dbReference type="Google" id="ProtNLM"/>
    </source>
</evidence>
<dbReference type="EMBL" id="BMDC01000001">
    <property type="protein sequence ID" value="GGH58425.1"/>
    <property type="molecule type" value="Genomic_DNA"/>
</dbReference>
<organism evidence="1 2">
    <name type="scientific">Rothia aerolata</name>
    <dbReference type="NCBI Taxonomy" id="1812262"/>
    <lineage>
        <taxon>Bacteria</taxon>
        <taxon>Bacillati</taxon>
        <taxon>Actinomycetota</taxon>
        <taxon>Actinomycetes</taxon>
        <taxon>Micrococcales</taxon>
        <taxon>Micrococcaceae</taxon>
        <taxon>Rothia</taxon>
    </lineage>
</organism>
<dbReference type="RefSeq" id="WP_188358709.1">
    <property type="nucleotide sequence ID" value="NZ_BMDC01000001.1"/>
</dbReference>
<name>A0A917MSQ0_9MICC</name>